<dbReference type="SUPFAM" id="SSF47384">
    <property type="entry name" value="Homodimeric domain of signal transducing histidine kinase"/>
    <property type="match status" value="1"/>
</dbReference>
<gene>
    <name evidence="18" type="ordered locus">sll1228</name>
</gene>
<dbReference type="InterPro" id="IPR003018">
    <property type="entry name" value="GAF"/>
</dbReference>
<dbReference type="eggNOG" id="COG0745">
    <property type="taxonomic scope" value="Bacteria"/>
</dbReference>
<dbReference type="FunFam" id="1.10.287.130:FF:000004">
    <property type="entry name" value="Ethylene receptor 1"/>
    <property type="match status" value="1"/>
</dbReference>
<evidence type="ECO:0000256" key="6">
    <source>
        <dbReference type="ARBA" id="ARBA00022679"/>
    </source>
</evidence>
<dbReference type="Gene3D" id="1.10.287.130">
    <property type="match status" value="1"/>
</dbReference>
<reference evidence="18 19" key="2">
    <citation type="journal article" date="1996" name="DNA Res.">
        <title>Sequence analysis of the genome of the unicellular cyanobacterium Synechocystis sp. strain PCC6803. II. Sequence determination of the entire genome and assignment of potential protein-coding regions.</title>
        <authorList>
            <person name="Kaneko T."/>
            <person name="Sato S."/>
            <person name="Kotani H."/>
            <person name="Tanaka A."/>
            <person name="Asamizu E."/>
            <person name="Nakamura Y."/>
            <person name="Miyajima N."/>
            <person name="Hirosawa M."/>
            <person name="Sugiura M."/>
            <person name="Sasamoto S."/>
            <person name="Kimura T."/>
            <person name="Hosouchi T."/>
            <person name="Matsuno A."/>
            <person name="Muraki A."/>
            <person name="Nakazaki N."/>
            <person name="Naruo K."/>
            <person name="Okumura S."/>
            <person name="Shimpo S."/>
            <person name="Takeuchi C."/>
            <person name="Wada T."/>
            <person name="Watanabe A."/>
            <person name="Yamada M."/>
            <person name="Yasuda M."/>
            <person name="Tabata S."/>
        </authorList>
    </citation>
    <scope>NUCLEOTIDE SEQUENCE [LARGE SCALE GENOMIC DNA]</scope>
    <source>
        <strain evidence="19">ATCC 27184 / PCC 6803 / Kazusa</strain>
    </source>
</reference>
<dbReference type="SMART" id="SM00388">
    <property type="entry name" value="HisKA"/>
    <property type="match status" value="1"/>
</dbReference>
<evidence type="ECO:0000259" key="17">
    <source>
        <dbReference type="PROSITE" id="PS50110"/>
    </source>
</evidence>
<keyword evidence="9 18" id="KW-0418">Kinase</keyword>
<protein>
    <recommendedName>
        <fullName evidence="14">Circadian input-output histidine kinase CikA</fullName>
        <ecNumber evidence="4">2.7.13.3</ecNumber>
    </recommendedName>
</protein>
<dbReference type="InterPro" id="IPR003594">
    <property type="entry name" value="HATPase_dom"/>
</dbReference>
<dbReference type="InterPro" id="IPR029016">
    <property type="entry name" value="GAF-like_dom_sf"/>
</dbReference>
<dbReference type="STRING" id="1148.gene:10498957"/>
<dbReference type="PROSITE" id="PS50109">
    <property type="entry name" value="HIS_KIN"/>
    <property type="match status" value="1"/>
</dbReference>
<evidence type="ECO:0000256" key="14">
    <source>
        <dbReference type="ARBA" id="ARBA00074306"/>
    </source>
</evidence>
<evidence type="ECO:0000256" key="1">
    <source>
        <dbReference type="ARBA" id="ARBA00000085"/>
    </source>
</evidence>
<dbReference type="InterPro" id="IPR036890">
    <property type="entry name" value="HATPase_C_sf"/>
</dbReference>
<dbReference type="EMBL" id="BA000022">
    <property type="protein sequence ID" value="BAA18086.1"/>
    <property type="molecule type" value="Genomic_DNA"/>
</dbReference>
<dbReference type="InterPro" id="IPR001789">
    <property type="entry name" value="Sig_transdc_resp-reg_receiver"/>
</dbReference>
<dbReference type="SUPFAM" id="SSF55874">
    <property type="entry name" value="ATPase domain of HSP90 chaperone/DNA topoisomerase II/histidine kinase"/>
    <property type="match status" value="1"/>
</dbReference>
<dbReference type="Pfam" id="PF00512">
    <property type="entry name" value="HisKA"/>
    <property type="match status" value="1"/>
</dbReference>
<dbReference type="CDD" id="cd16922">
    <property type="entry name" value="HATPase_EvgS-ArcB-TorS-like"/>
    <property type="match status" value="1"/>
</dbReference>
<evidence type="ECO:0000256" key="10">
    <source>
        <dbReference type="ARBA" id="ARBA00022840"/>
    </source>
</evidence>
<name>P74015_SYNY3</name>
<keyword evidence="6" id="KW-0808">Transferase</keyword>
<dbReference type="PROSITE" id="PS50110">
    <property type="entry name" value="RESPONSE_REGULATORY"/>
    <property type="match status" value="1"/>
</dbReference>
<evidence type="ECO:0000256" key="15">
    <source>
        <dbReference type="PROSITE-ProRule" id="PRU00169"/>
    </source>
</evidence>
<evidence type="ECO:0000256" key="11">
    <source>
        <dbReference type="ARBA" id="ARBA00022989"/>
    </source>
</evidence>
<dbReference type="InterPro" id="IPR036097">
    <property type="entry name" value="HisK_dim/P_sf"/>
</dbReference>
<dbReference type="GO" id="GO:0000155">
    <property type="term" value="F:phosphorelay sensor kinase activity"/>
    <property type="evidence" value="ECO:0007669"/>
    <property type="project" value="InterPro"/>
</dbReference>
<dbReference type="SUPFAM" id="SSF55781">
    <property type="entry name" value="GAF domain-like"/>
    <property type="match status" value="1"/>
</dbReference>
<dbReference type="PANTHER" id="PTHR45339:SF1">
    <property type="entry name" value="HYBRID SIGNAL TRANSDUCTION HISTIDINE KINASE J"/>
    <property type="match status" value="1"/>
</dbReference>
<dbReference type="EC" id="2.7.13.3" evidence="4"/>
<dbReference type="EnsemblBacteria" id="BAA18086">
    <property type="protein sequence ID" value="BAA18086"/>
    <property type="gene ID" value="BAA18086"/>
</dbReference>
<evidence type="ECO:0000256" key="8">
    <source>
        <dbReference type="ARBA" id="ARBA00022741"/>
    </source>
</evidence>
<dbReference type="Pfam" id="PF01590">
    <property type="entry name" value="GAF"/>
    <property type="match status" value="1"/>
</dbReference>
<keyword evidence="19" id="KW-1185">Reference proteome</keyword>
<comment type="subcellular location">
    <subcellularLocation>
        <location evidence="2">Membrane</location>
    </subcellularLocation>
</comment>
<dbReference type="Gene3D" id="3.30.450.40">
    <property type="match status" value="1"/>
</dbReference>
<dbReference type="Proteomes" id="UP000001425">
    <property type="component" value="Chromosome"/>
</dbReference>
<keyword evidence="7" id="KW-0812">Transmembrane</keyword>
<dbReference type="SMART" id="SM00065">
    <property type="entry name" value="GAF"/>
    <property type="match status" value="1"/>
</dbReference>
<evidence type="ECO:0000256" key="5">
    <source>
        <dbReference type="ARBA" id="ARBA00022553"/>
    </source>
</evidence>
<dbReference type="FunFam" id="3.30.565.10:FF:000010">
    <property type="entry name" value="Sensor histidine kinase RcsC"/>
    <property type="match status" value="1"/>
</dbReference>
<organism evidence="18 19">
    <name type="scientific">Synechocystis sp. (strain ATCC 27184 / PCC 6803 / Kazusa)</name>
    <dbReference type="NCBI Taxonomy" id="1111708"/>
    <lineage>
        <taxon>Bacteria</taxon>
        <taxon>Bacillati</taxon>
        <taxon>Cyanobacteriota</taxon>
        <taxon>Cyanophyceae</taxon>
        <taxon>Synechococcales</taxon>
        <taxon>Merismopediaceae</taxon>
        <taxon>Synechocystis</taxon>
    </lineage>
</organism>
<dbReference type="InterPro" id="IPR004358">
    <property type="entry name" value="Sig_transdc_His_kin-like_C"/>
</dbReference>
<dbReference type="SUPFAM" id="SSF52172">
    <property type="entry name" value="CheY-like"/>
    <property type="match status" value="1"/>
</dbReference>
<comment type="similarity">
    <text evidence="3">In the N-terminal section; belongs to the phytochrome family.</text>
</comment>
<evidence type="ECO:0000256" key="13">
    <source>
        <dbReference type="ARBA" id="ARBA00023136"/>
    </source>
</evidence>
<keyword evidence="13" id="KW-0472">Membrane</keyword>
<proteinExistence type="inferred from homology"/>
<keyword evidence="12" id="KW-0902">Two-component regulatory system</keyword>
<keyword evidence="8" id="KW-0547">Nucleotide-binding</keyword>
<evidence type="ECO:0000259" key="16">
    <source>
        <dbReference type="PROSITE" id="PS50109"/>
    </source>
</evidence>
<dbReference type="InterPro" id="IPR005467">
    <property type="entry name" value="His_kinase_dom"/>
</dbReference>
<evidence type="ECO:0000256" key="12">
    <source>
        <dbReference type="ARBA" id="ARBA00023012"/>
    </source>
</evidence>
<comment type="catalytic activity">
    <reaction evidence="1">
        <text>ATP + protein L-histidine = ADP + protein N-phospho-L-histidine.</text>
        <dbReference type="EC" id="2.7.13.3"/>
    </reaction>
</comment>
<dbReference type="SMR" id="P74015"/>
<dbReference type="Gene3D" id="3.30.565.10">
    <property type="entry name" value="Histidine kinase-like ATPase, C-terminal domain"/>
    <property type="match status" value="1"/>
</dbReference>
<dbReference type="SMART" id="SM00448">
    <property type="entry name" value="REC"/>
    <property type="match status" value="1"/>
</dbReference>
<dbReference type="Pfam" id="PF02518">
    <property type="entry name" value="HATPase_c"/>
    <property type="match status" value="1"/>
</dbReference>
<evidence type="ECO:0000256" key="4">
    <source>
        <dbReference type="ARBA" id="ARBA00012438"/>
    </source>
</evidence>
<dbReference type="Gene3D" id="3.40.50.2300">
    <property type="match status" value="1"/>
</dbReference>
<dbReference type="IntAct" id="P74015">
    <property type="interactions" value="2"/>
</dbReference>
<dbReference type="PhylomeDB" id="P74015"/>
<keyword evidence="10" id="KW-0067">ATP-binding</keyword>
<dbReference type="GO" id="GO:0016020">
    <property type="term" value="C:membrane"/>
    <property type="evidence" value="ECO:0007669"/>
    <property type="project" value="UniProtKB-SubCell"/>
</dbReference>
<dbReference type="PANTHER" id="PTHR45339">
    <property type="entry name" value="HYBRID SIGNAL TRANSDUCTION HISTIDINE KINASE J"/>
    <property type="match status" value="1"/>
</dbReference>
<dbReference type="CDD" id="cd17546">
    <property type="entry name" value="REC_hyHK_CKI1_RcsC-like"/>
    <property type="match status" value="1"/>
</dbReference>
<dbReference type="KEGG" id="syn:sll1228"/>
<dbReference type="InterPro" id="IPR011006">
    <property type="entry name" value="CheY-like_superfamily"/>
</dbReference>
<keyword evidence="11" id="KW-1133">Transmembrane helix</keyword>
<evidence type="ECO:0000256" key="7">
    <source>
        <dbReference type="ARBA" id="ARBA00022692"/>
    </source>
</evidence>
<evidence type="ECO:0000256" key="9">
    <source>
        <dbReference type="ARBA" id="ARBA00022777"/>
    </source>
</evidence>
<dbReference type="PRINTS" id="PR00344">
    <property type="entry name" value="BCTRLSENSOR"/>
</dbReference>
<dbReference type="PIR" id="S75525">
    <property type="entry name" value="S75525"/>
</dbReference>
<dbReference type="GO" id="GO:0005524">
    <property type="term" value="F:ATP binding"/>
    <property type="evidence" value="ECO:0007669"/>
    <property type="project" value="UniProtKB-KW"/>
</dbReference>
<evidence type="ECO:0000313" key="18">
    <source>
        <dbReference type="EMBL" id="BAA18086.1"/>
    </source>
</evidence>
<dbReference type="InterPro" id="IPR003661">
    <property type="entry name" value="HisK_dim/P_dom"/>
</dbReference>
<sequence>MRFAIEQLGLLFGCQRVHVIYHDPAKDCLHMAEEWCAVGIAPRLSTFQGVPVATYPWLWANLQDSEGVLVRDVEQMPPEAEMDKVSLQFDLVKSILVVPMVKDAQVLGYISMVHLHDNYGWNPEELNLAKLVGQFLAIAQARHQAETTLTQAKEAADAANRAKTEFLASISHELRTPLNAIIGFSQLLHRDPSLAPHRPTLDIINRSGEHLLELINDILEMSKIEAGRTTLNEKIIDCHRLLDNLQALFQLRAQEKQLLLKVERSPEVPEWIKTDGGKLRQVLINLLANAIKFTAQGGVTLKVKCLTAPQTDEGQGASIWLHFLVSDTGPGIAAHEMDELFVPFAQTETGLKSCQGNGLGLPISQKFVQLMGGQIQVRSKVDQGSAFFFAIPVQVMAAPKPTPETSAVTLPPLDQYNQKVLVVDDRPESRLLLRQLLTSLGFVVQEAENGEMAIALWESWHPQVILMDMQMPVLDGRSTTQKIKASPQGQHTIIIALTASAFEGERAEILSAGCDDFLSKPFRPEELIALLAKHLAVALPSQGQPPASPLRPFPVITAPSLSEQLAKTPQSWRQKMAKMALECNDDDLITLVESLPTLSPSLAHLLATWAREYRFEQIFLVVESSFGAVTLAG</sequence>
<feature type="domain" description="Response regulatory" evidence="17">
    <location>
        <begin position="419"/>
        <end position="535"/>
    </location>
</feature>
<feature type="modified residue" description="4-aspartylphosphate" evidence="15">
    <location>
        <position position="468"/>
    </location>
</feature>
<dbReference type="PaxDb" id="1148-1653170"/>
<evidence type="ECO:0000313" key="19">
    <source>
        <dbReference type="Proteomes" id="UP000001425"/>
    </source>
</evidence>
<accession>P74015</accession>
<dbReference type="Pfam" id="PF00072">
    <property type="entry name" value="Response_reg"/>
    <property type="match status" value="1"/>
</dbReference>
<dbReference type="SMART" id="SM00387">
    <property type="entry name" value="HATPase_c"/>
    <property type="match status" value="1"/>
</dbReference>
<dbReference type="eggNOG" id="COG2205">
    <property type="taxonomic scope" value="Bacteria"/>
</dbReference>
<dbReference type="InParanoid" id="P74015"/>
<evidence type="ECO:0000256" key="3">
    <source>
        <dbReference type="ARBA" id="ARBA00006402"/>
    </source>
</evidence>
<reference evidence="18 19" key="1">
    <citation type="journal article" date="1995" name="DNA Res.">
        <title>Sequence analysis of the genome of the unicellular cyanobacterium Synechocystis sp. strain PCC6803. I. Sequence features in the 1 Mb region from map positions 64% to 92% of the genome.</title>
        <authorList>
            <person name="Kaneko T."/>
            <person name="Tanaka A."/>
            <person name="Sato S."/>
            <person name="Kotani H."/>
            <person name="Sazuka T."/>
            <person name="Miyajima N."/>
            <person name="Sugiura M."/>
            <person name="Tabata S."/>
        </authorList>
    </citation>
    <scope>NUCLEOTIDE SEQUENCE [LARGE SCALE GENOMIC DNA]</scope>
    <source>
        <strain evidence="19">ATCC 27184 / PCC 6803 / Kazusa</strain>
    </source>
</reference>
<evidence type="ECO:0000256" key="2">
    <source>
        <dbReference type="ARBA" id="ARBA00004370"/>
    </source>
</evidence>
<dbReference type="CDD" id="cd00082">
    <property type="entry name" value="HisKA"/>
    <property type="match status" value="1"/>
</dbReference>
<feature type="domain" description="Histidine kinase" evidence="16">
    <location>
        <begin position="169"/>
        <end position="395"/>
    </location>
</feature>
<dbReference type="AlphaFoldDB" id="P74015"/>
<keyword evidence="5 15" id="KW-0597">Phosphoprotein</keyword>